<feature type="region of interest" description="Disordered" evidence="5">
    <location>
        <begin position="54"/>
        <end position="81"/>
    </location>
</feature>
<dbReference type="OrthoDB" id="9774900at2"/>
<dbReference type="EMBL" id="QEIN01000047">
    <property type="protein sequence ID" value="RCV60085.1"/>
    <property type="molecule type" value="Genomic_DNA"/>
</dbReference>
<evidence type="ECO:0000313" key="8">
    <source>
        <dbReference type="Proteomes" id="UP000253318"/>
    </source>
</evidence>
<accession>A0A368T7W6</accession>
<dbReference type="InterPro" id="IPR007343">
    <property type="entry name" value="Uncharacterised_pept_Zn_put"/>
</dbReference>
<keyword evidence="7" id="KW-0378">Hydrolase</keyword>
<name>A0A368T7W6_9ACTN</name>
<evidence type="ECO:0000313" key="7">
    <source>
        <dbReference type="EMBL" id="RCV60085.1"/>
    </source>
</evidence>
<feature type="transmembrane region" description="Helical" evidence="6">
    <location>
        <begin position="26"/>
        <end position="45"/>
    </location>
</feature>
<keyword evidence="2 6" id="KW-0812">Transmembrane</keyword>
<organism evidence="7 8">
    <name type="scientific">Marinitenerispora sediminis</name>
    <dbReference type="NCBI Taxonomy" id="1931232"/>
    <lineage>
        <taxon>Bacteria</taxon>
        <taxon>Bacillati</taxon>
        <taxon>Actinomycetota</taxon>
        <taxon>Actinomycetes</taxon>
        <taxon>Streptosporangiales</taxon>
        <taxon>Nocardiopsidaceae</taxon>
        <taxon>Marinitenerispora</taxon>
    </lineage>
</organism>
<keyword evidence="7" id="KW-0645">Protease</keyword>
<dbReference type="GO" id="GO:0016020">
    <property type="term" value="C:membrane"/>
    <property type="evidence" value="ECO:0007669"/>
    <property type="project" value="UniProtKB-SubCell"/>
</dbReference>
<comment type="subcellular location">
    <subcellularLocation>
        <location evidence="1">Membrane</location>
        <topology evidence="1">Single-pass membrane protein</topology>
    </subcellularLocation>
</comment>
<evidence type="ECO:0000256" key="3">
    <source>
        <dbReference type="ARBA" id="ARBA00022989"/>
    </source>
</evidence>
<protein>
    <submittedName>
        <fullName evidence="7">Metalloprotease</fullName>
    </submittedName>
</protein>
<dbReference type="Proteomes" id="UP000253318">
    <property type="component" value="Unassembled WGS sequence"/>
</dbReference>
<reference evidence="7 8" key="1">
    <citation type="submission" date="2018-04" db="EMBL/GenBank/DDBJ databases">
        <title>Novel actinobacteria from marine sediment.</title>
        <authorList>
            <person name="Ng Z.Y."/>
            <person name="Tan G.Y.A."/>
        </authorList>
    </citation>
    <scope>NUCLEOTIDE SEQUENCE [LARGE SCALE GENOMIC DNA]</scope>
    <source>
        <strain evidence="7 8">TPS81</strain>
    </source>
</reference>
<proteinExistence type="predicted"/>
<dbReference type="GO" id="GO:0006508">
    <property type="term" value="P:proteolysis"/>
    <property type="evidence" value="ECO:0007669"/>
    <property type="project" value="UniProtKB-KW"/>
</dbReference>
<dbReference type="PANTHER" id="PTHR30168">
    <property type="entry name" value="PUTATIVE MEMBRANE PROTEIN YPFJ"/>
    <property type="match status" value="1"/>
</dbReference>
<sequence length="323" mass="34480">MEPGYGGGDADPRGARRPARRRARGAGALYWAIGAAALALVVLVWNVRTAEDDSGVSGVAAHSTTAPDPAASSGADADEAPVRPAGEQALLANPLYETGRLAPLPCPAPELEARDPASMERFLDAVADCLDETWQTQFERAGIPFDPPSRVFWTEPGTSPCRAYPSTAGAFYCRASKSIYIGTADVVDKWNGAEDSVVYASLLAHEYGHHVQGESGLLDYYHEQRRHEPDAGAQNVWTRKSELQANCLAGAFLGSVAVSYPLAEADRETIREDAAATADRQGSTEAERTHGSAANSVLWIEHGMERQDPGSCNTWNVDAGLVQ</sequence>
<dbReference type="GO" id="GO:0008237">
    <property type="term" value="F:metallopeptidase activity"/>
    <property type="evidence" value="ECO:0007669"/>
    <property type="project" value="UniProtKB-KW"/>
</dbReference>
<comment type="caution">
    <text evidence="7">The sequence shown here is derived from an EMBL/GenBank/DDBJ whole genome shotgun (WGS) entry which is preliminary data.</text>
</comment>
<evidence type="ECO:0000256" key="1">
    <source>
        <dbReference type="ARBA" id="ARBA00004167"/>
    </source>
</evidence>
<keyword evidence="4 6" id="KW-0472">Membrane</keyword>
<evidence type="ECO:0000256" key="6">
    <source>
        <dbReference type="SAM" id="Phobius"/>
    </source>
</evidence>
<dbReference type="RefSeq" id="WP_114398298.1">
    <property type="nucleotide sequence ID" value="NZ_QEIM01000066.1"/>
</dbReference>
<gene>
    <name evidence="7" type="ORF">DEF24_08005</name>
</gene>
<dbReference type="Pfam" id="PF04228">
    <property type="entry name" value="Zn_peptidase"/>
    <property type="match status" value="1"/>
</dbReference>
<feature type="compositionally biased region" description="Low complexity" evidence="5">
    <location>
        <begin position="60"/>
        <end position="75"/>
    </location>
</feature>
<evidence type="ECO:0000256" key="2">
    <source>
        <dbReference type="ARBA" id="ARBA00022692"/>
    </source>
</evidence>
<evidence type="ECO:0000256" key="4">
    <source>
        <dbReference type="ARBA" id="ARBA00023136"/>
    </source>
</evidence>
<dbReference type="PANTHER" id="PTHR30168:SF0">
    <property type="entry name" value="INNER MEMBRANE PROTEIN"/>
    <property type="match status" value="1"/>
</dbReference>
<dbReference type="AlphaFoldDB" id="A0A368T7W6"/>
<evidence type="ECO:0000256" key="5">
    <source>
        <dbReference type="SAM" id="MobiDB-lite"/>
    </source>
</evidence>
<keyword evidence="3 6" id="KW-1133">Transmembrane helix</keyword>
<keyword evidence="8" id="KW-1185">Reference proteome</keyword>
<keyword evidence="7" id="KW-0482">Metalloprotease</keyword>